<dbReference type="GO" id="GO:0015171">
    <property type="term" value="F:amino acid transmembrane transporter activity"/>
    <property type="evidence" value="ECO:0007669"/>
    <property type="project" value="TreeGrafter"/>
</dbReference>
<dbReference type="Pfam" id="PF01810">
    <property type="entry name" value="LysE"/>
    <property type="match status" value="1"/>
</dbReference>
<dbReference type="GeneID" id="71926390"/>
<dbReference type="AlphaFoldDB" id="A0A8U0A1B9"/>
<dbReference type="RefSeq" id="WP_247993533.1">
    <property type="nucleotide sequence ID" value="NZ_CP096019.1"/>
</dbReference>
<keyword evidence="8" id="KW-1185">Reference proteome</keyword>
<comment type="subcellular location">
    <subcellularLocation>
        <location evidence="1">Cell membrane</location>
        <topology evidence="1">Multi-pass membrane protein</topology>
    </subcellularLocation>
</comment>
<evidence type="ECO:0000313" key="8">
    <source>
        <dbReference type="Proteomes" id="UP000831768"/>
    </source>
</evidence>
<gene>
    <name evidence="7" type="ORF">MW046_00045</name>
</gene>
<dbReference type="PANTHER" id="PTHR30086:SF20">
    <property type="entry name" value="ARGININE EXPORTER PROTEIN ARGO-RELATED"/>
    <property type="match status" value="1"/>
</dbReference>
<accession>A0A8U0A1B9</accession>
<evidence type="ECO:0000256" key="3">
    <source>
        <dbReference type="ARBA" id="ARBA00022692"/>
    </source>
</evidence>
<dbReference type="EMBL" id="CP096019">
    <property type="protein sequence ID" value="UPM42862.1"/>
    <property type="molecule type" value="Genomic_DNA"/>
</dbReference>
<feature type="transmembrane region" description="Helical" evidence="6">
    <location>
        <begin position="154"/>
        <end position="174"/>
    </location>
</feature>
<keyword evidence="4 6" id="KW-1133">Transmembrane helix</keyword>
<dbReference type="PANTHER" id="PTHR30086">
    <property type="entry name" value="ARGININE EXPORTER PROTEIN ARGO"/>
    <property type="match status" value="1"/>
</dbReference>
<evidence type="ECO:0000256" key="1">
    <source>
        <dbReference type="ARBA" id="ARBA00004651"/>
    </source>
</evidence>
<name>A0A8U0A1B9_9EURY</name>
<evidence type="ECO:0000256" key="4">
    <source>
        <dbReference type="ARBA" id="ARBA00022989"/>
    </source>
</evidence>
<feature type="transmembrane region" description="Helical" evidence="6">
    <location>
        <begin position="44"/>
        <end position="67"/>
    </location>
</feature>
<evidence type="ECO:0000313" key="7">
    <source>
        <dbReference type="EMBL" id="UPM42862.1"/>
    </source>
</evidence>
<evidence type="ECO:0000256" key="2">
    <source>
        <dbReference type="ARBA" id="ARBA00022475"/>
    </source>
</evidence>
<protein>
    <submittedName>
        <fullName evidence="7">LysE family translocator</fullName>
    </submittedName>
</protein>
<reference evidence="7" key="1">
    <citation type="submission" date="2022-04" db="EMBL/GenBank/DDBJ databases">
        <title>Halocatena sp. nov., isolated from a salt lake.</title>
        <authorList>
            <person name="Cui H.-L."/>
        </authorList>
    </citation>
    <scope>NUCLEOTIDE SEQUENCE</scope>
    <source>
        <strain evidence="7">AD-1</strain>
    </source>
</reference>
<dbReference type="InterPro" id="IPR001123">
    <property type="entry name" value="LeuE-type"/>
</dbReference>
<keyword evidence="5 6" id="KW-0472">Membrane</keyword>
<dbReference type="PIRSF" id="PIRSF006324">
    <property type="entry name" value="LeuE"/>
    <property type="match status" value="1"/>
</dbReference>
<keyword evidence="3 6" id="KW-0812">Transmembrane</keyword>
<keyword evidence="2" id="KW-1003">Cell membrane</keyword>
<evidence type="ECO:0000256" key="5">
    <source>
        <dbReference type="ARBA" id="ARBA00023136"/>
    </source>
</evidence>
<proteinExistence type="predicted"/>
<organism evidence="7 8">
    <name type="scientific">Halocatena salina</name>
    <dbReference type="NCBI Taxonomy" id="2934340"/>
    <lineage>
        <taxon>Archaea</taxon>
        <taxon>Methanobacteriati</taxon>
        <taxon>Methanobacteriota</taxon>
        <taxon>Stenosarchaea group</taxon>
        <taxon>Halobacteria</taxon>
        <taxon>Halobacteriales</taxon>
        <taxon>Natronomonadaceae</taxon>
        <taxon>Halocatena</taxon>
    </lineage>
</organism>
<dbReference type="KEGG" id="haad:MW046_00045"/>
<dbReference type="Proteomes" id="UP000831768">
    <property type="component" value="Chromosome"/>
</dbReference>
<evidence type="ECO:0000256" key="6">
    <source>
        <dbReference type="SAM" id="Phobius"/>
    </source>
</evidence>
<dbReference type="GO" id="GO:0005886">
    <property type="term" value="C:plasma membrane"/>
    <property type="evidence" value="ECO:0007669"/>
    <property type="project" value="UniProtKB-SubCell"/>
</dbReference>
<sequence>MIDISVGLSTLSVFVPVAVALIVVPGPDLIYVLTQSISGGPWSGLSSALGICTGILIHTSGAVLGLSAILRTSAVAYSVVKYTGAVYLLYLGVKTLRQESAFELRAGDTDDTDDTEGGYWRGVVINTLNPKVAVFFLAFLPQFVAPGTNAWLDMALLGGLYAALTLLLFGVLAVTSSQIKTVLATHPRASDAIRWDAGTTIVGFGIELAVSDATGA</sequence>